<keyword evidence="7" id="KW-0175">Coiled coil</keyword>
<dbReference type="GO" id="GO:0015031">
    <property type="term" value="P:protein transport"/>
    <property type="evidence" value="ECO:0007669"/>
    <property type="project" value="UniProtKB-KW"/>
</dbReference>
<dbReference type="PANTHER" id="PTHR22761:SF5">
    <property type="entry name" value="CHARGED MULTIVESICULAR BODY PROTEIN 6"/>
    <property type="match status" value="1"/>
</dbReference>
<dbReference type="PANTHER" id="PTHR22761">
    <property type="entry name" value="CHARGED MULTIVESICULAR BODY PROTEIN"/>
    <property type="match status" value="1"/>
</dbReference>
<evidence type="ECO:0000256" key="8">
    <source>
        <dbReference type="SAM" id="MobiDB-lite"/>
    </source>
</evidence>
<dbReference type="GO" id="GO:0006900">
    <property type="term" value="P:vesicle budding from membrane"/>
    <property type="evidence" value="ECO:0007669"/>
    <property type="project" value="TreeGrafter"/>
</dbReference>
<evidence type="ECO:0000256" key="3">
    <source>
        <dbReference type="ARBA" id="ARBA00022448"/>
    </source>
</evidence>
<feature type="coiled-coil region" evidence="7">
    <location>
        <begin position="16"/>
        <end position="43"/>
    </location>
</feature>
<sequence>MGNLFGKKKVSRVTEHDKAVLQVKQQRDKLKQYQIKIEQKLENERLLAKKLLTSGQRERAKLLLKKKRYQENLLEKTDGQLENLEKMIQDLEFAQVEVKVVAGLKIGNEALKSLNEVLNIDEIERIMDETKEGIEKQKEINDLLNGKLTDEDEEDIEKEYNELLKLEEEEISKQLPEVPAIEPELPATDSVEKEKYKEKVNEKPKRIALEAA</sequence>
<comment type="similarity">
    <text evidence="2">Belongs to the SNF7 family.</text>
</comment>
<evidence type="ECO:0000256" key="7">
    <source>
        <dbReference type="SAM" id="Coils"/>
    </source>
</evidence>
<protein>
    <submittedName>
        <fullName evidence="9">Uncharacterized protein</fullName>
    </submittedName>
</protein>
<dbReference type="GO" id="GO:0032511">
    <property type="term" value="P:late endosome to vacuole transport via multivesicular body sorting pathway"/>
    <property type="evidence" value="ECO:0007669"/>
    <property type="project" value="TreeGrafter"/>
</dbReference>
<accession>A0A0P4VUJ6</accession>
<keyword evidence="6" id="KW-0472">Membrane</keyword>
<feature type="region of interest" description="Disordered" evidence="8">
    <location>
        <begin position="175"/>
        <end position="198"/>
    </location>
</feature>
<dbReference type="AlphaFoldDB" id="A0A0P4VUJ6"/>
<proteinExistence type="evidence at transcript level"/>
<name>A0A0P4VUJ6_9HEMI</name>
<organism evidence="9">
    <name type="scientific">Rhodnius neglectus</name>
    <dbReference type="NCBI Taxonomy" id="72488"/>
    <lineage>
        <taxon>Eukaryota</taxon>
        <taxon>Metazoa</taxon>
        <taxon>Ecdysozoa</taxon>
        <taxon>Arthropoda</taxon>
        <taxon>Hexapoda</taxon>
        <taxon>Insecta</taxon>
        <taxon>Pterygota</taxon>
        <taxon>Neoptera</taxon>
        <taxon>Paraneoptera</taxon>
        <taxon>Hemiptera</taxon>
        <taxon>Heteroptera</taxon>
        <taxon>Panheteroptera</taxon>
        <taxon>Cimicomorpha</taxon>
        <taxon>Reduviidae</taxon>
        <taxon>Triatominae</taxon>
        <taxon>Rhodnius</taxon>
    </lineage>
</organism>
<comment type="subcellular location">
    <subcellularLocation>
        <location evidence="1">Endosome membrane</location>
    </subcellularLocation>
</comment>
<evidence type="ECO:0000256" key="2">
    <source>
        <dbReference type="ARBA" id="ARBA00006190"/>
    </source>
</evidence>
<evidence type="ECO:0000256" key="5">
    <source>
        <dbReference type="ARBA" id="ARBA00022927"/>
    </source>
</evidence>
<dbReference type="Pfam" id="PF03357">
    <property type="entry name" value="Snf7"/>
    <property type="match status" value="1"/>
</dbReference>
<dbReference type="GO" id="GO:0000815">
    <property type="term" value="C:ESCRT III complex"/>
    <property type="evidence" value="ECO:0007669"/>
    <property type="project" value="TreeGrafter"/>
</dbReference>
<keyword evidence="5" id="KW-0653">Protein transport</keyword>
<dbReference type="InterPro" id="IPR005024">
    <property type="entry name" value="Snf7_fam"/>
</dbReference>
<feature type="coiled-coil region" evidence="7">
    <location>
        <begin position="120"/>
        <end position="169"/>
    </location>
</feature>
<dbReference type="EMBL" id="GDKW01000376">
    <property type="protein sequence ID" value="JAI56219.1"/>
    <property type="molecule type" value="mRNA"/>
</dbReference>
<evidence type="ECO:0000256" key="1">
    <source>
        <dbReference type="ARBA" id="ARBA00004608"/>
    </source>
</evidence>
<reference evidence="9" key="1">
    <citation type="journal article" date="2016" name="PLoS Negl. Trop. Dis.">
        <title>A Deep Insight into the Sialome of Rhodnius neglectus, a Vector of Chagas Disease.</title>
        <authorList>
            <person name="Santiago P.B."/>
            <person name="Assumpcao T.C."/>
            <person name="Araujo C.N."/>
            <person name="Bastos I.M."/>
            <person name="Neves D."/>
            <person name="Silva I.G."/>
            <person name="Charneau S."/>
            <person name="Queiroz R.M."/>
            <person name="Raiol T."/>
            <person name="Oliveira J.V."/>
            <person name="Sousa M.V."/>
            <person name="Calvo E."/>
            <person name="Ribeiro J.M."/>
            <person name="Santana J.M."/>
        </authorList>
    </citation>
    <scope>NUCLEOTIDE SEQUENCE</scope>
    <source>
        <tissue evidence="9">Salivary glands</tissue>
    </source>
</reference>
<dbReference type="GO" id="GO:0005771">
    <property type="term" value="C:multivesicular body"/>
    <property type="evidence" value="ECO:0007669"/>
    <property type="project" value="TreeGrafter"/>
</dbReference>
<evidence type="ECO:0000313" key="9">
    <source>
        <dbReference type="EMBL" id="JAI56219.1"/>
    </source>
</evidence>
<keyword evidence="3" id="KW-0813">Transport</keyword>
<evidence type="ECO:0000256" key="4">
    <source>
        <dbReference type="ARBA" id="ARBA00022753"/>
    </source>
</evidence>
<dbReference type="Gene3D" id="6.10.140.1230">
    <property type="match status" value="1"/>
</dbReference>
<keyword evidence="4" id="KW-0967">Endosome</keyword>
<evidence type="ECO:0000256" key="6">
    <source>
        <dbReference type="ARBA" id="ARBA00023136"/>
    </source>
</evidence>